<protein>
    <submittedName>
        <fullName evidence="2">Uncharacterized protein</fullName>
    </submittedName>
</protein>
<keyword evidence="3" id="KW-1185">Reference proteome</keyword>
<dbReference type="Proteomes" id="UP000316621">
    <property type="component" value="Chromosome 9"/>
</dbReference>
<organism evidence="2 3">
    <name type="scientific">Papaver somniferum</name>
    <name type="common">Opium poppy</name>
    <dbReference type="NCBI Taxonomy" id="3469"/>
    <lineage>
        <taxon>Eukaryota</taxon>
        <taxon>Viridiplantae</taxon>
        <taxon>Streptophyta</taxon>
        <taxon>Embryophyta</taxon>
        <taxon>Tracheophyta</taxon>
        <taxon>Spermatophyta</taxon>
        <taxon>Magnoliopsida</taxon>
        <taxon>Ranunculales</taxon>
        <taxon>Papaveraceae</taxon>
        <taxon>Papaveroideae</taxon>
        <taxon>Papaver</taxon>
    </lineage>
</organism>
<reference evidence="2 3" key="1">
    <citation type="journal article" date="2018" name="Science">
        <title>The opium poppy genome and morphinan production.</title>
        <authorList>
            <person name="Guo L."/>
            <person name="Winzer T."/>
            <person name="Yang X."/>
            <person name="Li Y."/>
            <person name="Ning Z."/>
            <person name="He Z."/>
            <person name="Teodor R."/>
            <person name="Lu Y."/>
            <person name="Bowser T.A."/>
            <person name="Graham I.A."/>
            <person name="Ye K."/>
        </authorList>
    </citation>
    <scope>NUCLEOTIDE SEQUENCE [LARGE SCALE GENOMIC DNA]</scope>
    <source>
        <strain evidence="3">cv. HN1</strain>
        <tissue evidence="2">Leaves</tissue>
    </source>
</reference>
<evidence type="ECO:0000256" key="1">
    <source>
        <dbReference type="SAM" id="MobiDB-lite"/>
    </source>
</evidence>
<name>A0A4Y7KYT4_PAPSO</name>
<feature type="region of interest" description="Disordered" evidence="1">
    <location>
        <begin position="1"/>
        <end position="43"/>
    </location>
</feature>
<proteinExistence type="predicted"/>
<evidence type="ECO:0000313" key="2">
    <source>
        <dbReference type="EMBL" id="RZC77542.1"/>
    </source>
</evidence>
<dbReference type="EMBL" id="CM010723">
    <property type="protein sequence ID" value="RZC77542.1"/>
    <property type="molecule type" value="Genomic_DNA"/>
</dbReference>
<dbReference type="AlphaFoldDB" id="A0A4Y7KYT4"/>
<gene>
    <name evidence="2" type="ORF">C5167_003843</name>
</gene>
<dbReference type="Gramene" id="RZC77542">
    <property type="protein sequence ID" value="RZC77542"/>
    <property type="gene ID" value="C5167_003843"/>
</dbReference>
<evidence type="ECO:0000313" key="3">
    <source>
        <dbReference type="Proteomes" id="UP000316621"/>
    </source>
</evidence>
<accession>A0A4Y7KYT4</accession>
<sequence>MFISAANMPPKDAYLNVSSRGSMARRKRREKEKEKQPITKPNPQNLHVDVLLRHQLQHHDSLILLGILFGFLKRGLLLEHIGEDTNGLFV</sequence>